<comment type="caution">
    <text evidence="2">The sequence shown here is derived from an EMBL/GenBank/DDBJ whole genome shotgun (WGS) entry which is preliminary data.</text>
</comment>
<dbReference type="GO" id="GO:0005524">
    <property type="term" value="F:ATP binding"/>
    <property type="evidence" value="ECO:0007669"/>
    <property type="project" value="UniProtKB-KW"/>
</dbReference>
<keyword evidence="3" id="KW-1185">Reference proteome</keyword>
<feature type="region of interest" description="Disordered" evidence="1">
    <location>
        <begin position="738"/>
        <end position="801"/>
    </location>
</feature>
<dbReference type="GO" id="GO:0006508">
    <property type="term" value="P:proteolysis"/>
    <property type="evidence" value="ECO:0007669"/>
    <property type="project" value="UniProtKB-KW"/>
</dbReference>
<keyword evidence="2" id="KW-0645">Protease</keyword>
<sequence length="801" mass="87480">MHALAGGRQLDRLALTDATVEQHDGQLVQQLRLDEALQRSRAVDGAVAVLPEPVEDSDRDLELDALLRQHGLHLLEQQLHDGADVRAREAVEHDDVVEPIDELGRHALAHLLHYLRHRLRAGGALWQLRYDVRADVGREDDDRVLEVHAAAVAVRQVALVQDLQQDVRHARVRLLELVEEDDLIRPAAHGLGELAALLVADVARGRADEAVHRVPLHVLAHVDTADEGVVVEEELGETLAHLRLADAGGAQEQEGPERPLVRVEAGARDAHDVRNGLDDRVLAEDALLERRVHVDELLALALEELCDRDAGRARDDLGNVPRGDGVAHHEVLRLGHDLVLLDLLKELWDLAVLDLARLGEVAVAHRLLQVVAQHVQVLRPALDGLEQVLLLLPLLLQLVVVLLLRLDQGVDVVELLLPHLVLVLLDGLGLDLQADQLPLDAVQCLRLRLLLQPQAARGLVDEVDRLVRQAALGEVAVRVDGRVHQRLVLDEAAVVRLVLLLDAAQNGHRLLDGRLRHQHGLEAARERGVLLDVLAVLVERGGAHAVQLAAREGRLQKVRRVHRAVAGGAGADQRVQLIDEEDHLALRVDCVLEDALQPLLELAAVLGAGDERAHVERVHLLPLDALRHLALHDALRQPLDDRRLADAGLADEHRVVFRAARQHLDRAADDLLASHDGVQPALARLVREVARVLLQELAGRHRVGVHPPPALLLAAAAAAAAMLAAAAERCHAAVEAARRAQRGGEGGHGRREHKTARRHRRSERGAAGEGGGAERRSGSAGDRRDGSGHRDPTTHHFLGVQ</sequence>
<dbReference type="GO" id="GO:0008233">
    <property type="term" value="F:peptidase activity"/>
    <property type="evidence" value="ECO:0007669"/>
    <property type="project" value="UniProtKB-KW"/>
</dbReference>
<evidence type="ECO:0000313" key="3">
    <source>
        <dbReference type="Proteomes" id="UP000015354"/>
    </source>
</evidence>
<gene>
    <name evidence="2" type="ORF">STCU_09622</name>
</gene>
<accession>S9UX91</accession>
<reference evidence="2 3" key="1">
    <citation type="journal article" date="2013" name="PLoS ONE">
        <title>Predicting the Proteins of Angomonas deanei, Strigomonas culicis and Their Respective Endosymbionts Reveals New Aspects of the Trypanosomatidae Family.</title>
        <authorList>
            <person name="Motta M.C."/>
            <person name="Martins A.C."/>
            <person name="de Souza S.S."/>
            <person name="Catta-Preta C.M."/>
            <person name="Silva R."/>
            <person name="Klein C.C."/>
            <person name="de Almeida L.G."/>
            <person name="de Lima Cunha O."/>
            <person name="Ciapina L.P."/>
            <person name="Brocchi M."/>
            <person name="Colabardini A.C."/>
            <person name="de Araujo Lima B."/>
            <person name="Machado C.R."/>
            <person name="de Almeida Soares C.M."/>
            <person name="Probst C.M."/>
            <person name="de Menezes C.B."/>
            <person name="Thompson C.E."/>
            <person name="Bartholomeu D.C."/>
            <person name="Gradia D.F."/>
            <person name="Pavoni D.P."/>
            <person name="Grisard E.C."/>
            <person name="Fantinatti-Garboggini F."/>
            <person name="Marchini F.K."/>
            <person name="Rodrigues-Luiz G.F."/>
            <person name="Wagner G."/>
            <person name="Goldman G.H."/>
            <person name="Fietto J.L."/>
            <person name="Elias M.C."/>
            <person name="Goldman M.H."/>
            <person name="Sagot M.F."/>
            <person name="Pereira M."/>
            <person name="Stoco P.H."/>
            <person name="de Mendonca-Neto R.P."/>
            <person name="Teixeira S.M."/>
            <person name="Maciel T.E."/>
            <person name="de Oliveira Mendes T.A."/>
            <person name="Urmenyi T.P."/>
            <person name="de Souza W."/>
            <person name="Schenkman S."/>
            <person name="de Vasconcelos A.T."/>
        </authorList>
    </citation>
    <scope>NUCLEOTIDE SEQUENCE [LARGE SCALE GENOMIC DNA]</scope>
</reference>
<keyword evidence="2" id="KW-0378">Hydrolase</keyword>
<dbReference type="Proteomes" id="UP000015354">
    <property type="component" value="Unassembled WGS sequence"/>
</dbReference>
<dbReference type="EMBL" id="ATMH01009622">
    <property type="protein sequence ID" value="EPY19096.1"/>
    <property type="molecule type" value="Genomic_DNA"/>
</dbReference>
<proteinExistence type="predicted"/>
<protein>
    <submittedName>
        <fullName evidence="2">ATP-dependent Clp protease ATP-binding protein subunit ClpB</fullName>
    </submittedName>
</protein>
<feature type="compositionally biased region" description="Basic and acidic residues" evidence="1">
    <location>
        <begin position="772"/>
        <end position="794"/>
    </location>
</feature>
<keyword evidence="2" id="KW-0547">Nucleotide-binding</keyword>
<organism evidence="2 3">
    <name type="scientific">Strigomonas culicis</name>
    <dbReference type="NCBI Taxonomy" id="28005"/>
    <lineage>
        <taxon>Eukaryota</taxon>
        <taxon>Discoba</taxon>
        <taxon>Euglenozoa</taxon>
        <taxon>Kinetoplastea</taxon>
        <taxon>Metakinetoplastina</taxon>
        <taxon>Trypanosomatida</taxon>
        <taxon>Trypanosomatidae</taxon>
        <taxon>Strigomonadinae</taxon>
        <taxon>Strigomonas</taxon>
    </lineage>
</organism>
<dbReference type="AlphaFoldDB" id="S9UX91"/>
<dbReference type="OrthoDB" id="10450706at2759"/>
<name>S9UX91_9TRYP</name>
<keyword evidence="2" id="KW-0067">ATP-binding</keyword>
<dbReference type="AntiFam" id="ANF00007">
    <property type="entry name" value="Shadow ORF (opposite clpB)"/>
</dbReference>
<feature type="compositionally biased region" description="Basic residues" evidence="1">
    <location>
        <begin position="750"/>
        <end position="762"/>
    </location>
</feature>
<evidence type="ECO:0000313" key="2">
    <source>
        <dbReference type="EMBL" id="EPY19096.1"/>
    </source>
</evidence>
<evidence type="ECO:0000256" key="1">
    <source>
        <dbReference type="SAM" id="MobiDB-lite"/>
    </source>
</evidence>